<dbReference type="SUPFAM" id="SSF56281">
    <property type="entry name" value="Metallo-hydrolase/oxidoreductase"/>
    <property type="match status" value="1"/>
</dbReference>
<accession>A0ABV6CXG3</accession>
<evidence type="ECO:0000313" key="7">
    <source>
        <dbReference type="Proteomes" id="UP001589798"/>
    </source>
</evidence>
<gene>
    <name evidence="6" type="ORF">ACFFJC_09935</name>
</gene>
<keyword evidence="3" id="KW-0378">Hydrolase</keyword>
<dbReference type="Pfam" id="PF00753">
    <property type="entry name" value="Lactamase_B"/>
    <property type="match status" value="1"/>
</dbReference>
<evidence type="ECO:0000256" key="1">
    <source>
        <dbReference type="ARBA" id="ARBA00007749"/>
    </source>
</evidence>
<dbReference type="InterPro" id="IPR036866">
    <property type="entry name" value="RibonucZ/Hydroxyglut_hydro"/>
</dbReference>
<evidence type="ECO:0000256" key="4">
    <source>
        <dbReference type="ARBA" id="ARBA00022833"/>
    </source>
</evidence>
<sequence length="285" mass="31318">MAEVRIAPLIDEDCFEIGLNHLFPSADAARLAGEADWLCPDHLDPSMATVRLGMKSWLVRAGGRTILVDTCIGQHKERPRHPAWHRRASDRLLRELSHAGLAPTDIDLVLCTHLHADHVGWNTRLEDGRWVPTFPRARYAMSRREMEDWRARARHSAEPVNHGAFADSILPVVDAGLALFVTAGDALAEGVTVEALPGHTAEHFGLHVDRPQGAALFCGDAIHSPVQLLVPEWTSAFCGDPDLAIATRIAMLDRAAHEGLELYPAHFRGAGSLRIRRHGGAFRPA</sequence>
<evidence type="ECO:0000256" key="3">
    <source>
        <dbReference type="ARBA" id="ARBA00022801"/>
    </source>
</evidence>
<protein>
    <submittedName>
        <fullName evidence="6">MBL fold metallo-hydrolase</fullName>
    </submittedName>
</protein>
<evidence type="ECO:0000313" key="6">
    <source>
        <dbReference type="EMBL" id="MFC0204591.1"/>
    </source>
</evidence>
<organism evidence="6 7">
    <name type="scientific">Novosphingobium soli</name>
    <dbReference type="NCBI Taxonomy" id="574956"/>
    <lineage>
        <taxon>Bacteria</taxon>
        <taxon>Pseudomonadati</taxon>
        <taxon>Pseudomonadota</taxon>
        <taxon>Alphaproteobacteria</taxon>
        <taxon>Sphingomonadales</taxon>
        <taxon>Sphingomonadaceae</taxon>
        <taxon>Novosphingobium</taxon>
    </lineage>
</organism>
<keyword evidence="7" id="KW-1185">Reference proteome</keyword>
<comment type="caution">
    <text evidence="6">The sequence shown here is derived from an EMBL/GenBank/DDBJ whole genome shotgun (WGS) entry which is preliminary data.</text>
</comment>
<evidence type="ECO:0000256" key="2">
    <source>
        <dbReference type="ARBA" id="ARBA00022723"/>
    </source>
</evidence>
<dbReference type="RefSeq" id="WP_379487349.1">
    <property type="nucleotide sequence ID" value="NZ_JBHLWK010000012.1"/>
</dbReference>
<proteinExistence type="inferred from homology"/>
<dbReference type="SMART" id="SM00849">
    <property type="entry name" value="Lactamase_B"/>
    <property type="match status" value="1"/>
</dbReference>
<keyword evidence="4" id="KW-0862">Zinc</keyword>
<dbReference type="PANTHER" id="PTHR42978">
    <property type="entry name" value="QUORUM-QUENCHING LACTONASE YTNP-RELATED-RELATED"/>
    <property type="match status" value="1"/>
</dbReference>
<dbReference type="InterPro" id="IPR051013">
    <property type="entry name" value="MBL_superfamily_lactonases"/>
</dbReference>
<comment type="similarity">
    <text evidence="1">Belongs to the metallo-beta-lactamase superfamily.</text>
</comment>
<dbReference type="Gene3D" id="3.60.15.10">
    <property type="entry name" value="Ribonuclease Z/Hydroxyacylglutathione hydrolase-like"/>
    <property type="match status" value="1"/>
</dbReference>
<name>A0ABV6CXG3_9SPHN</name>
<feature type="domain" description="Metallo-beta-lactamase" evidence="5">
    <location>
        <begin position="53"/>
        <end position="266"/>
    </location>
</feature>
<dbReference type="Proteomes" id="UP001589798">
    <property type="component" value="Unassembled WGS sequence"/>
</dbReference>
<evidence type="ECO:0000259" key="5">
    <source>
        <dbReference type="SMART" id="SM00849"/>
    </source>
</evidence>
<dbReference type="EMBL" id="JBHLWK010000012">
    <property type="protein sequence ID" value="MFC0204591.1"/>
    <property type="molecule type" value="Genomic_DNA"/>
</dbReference>
<dbReference type="InterPro" id="IPR001279">
    <property type="entry name" value="Metallo-B-lactamas"/>
</dbReference>
<dbReference type="CDD" id="cd16277">
    <property type="entry name" value="metallo-hydrolase-like_MBL-fold"/>
    <property type="match status" value="1"/>
</dbReference>
<reference evidence="6 7" key="1">
    <citation type="submission" date="2024-09" db="EMBL/GenBank/DDBJ databases">
        <authorList>
            <person name="Sun Q."/>
            <person name="Mori K."/>
        </authorList>
    </citation>
    <scope>NUCLEOTIDE SEQUENCE [LARGE SCALE GENOMIC DNA]</scope>
    <source>
        <strain evidence="6 7">CCM 7706</strain>
    </source>
</reference>
<keyword evidence="2" id="KW-0479">Metal-binding</keyword>
<dbReference type="PANTHER" id="PTHR42978:SF6">
    <property type="entry name" value="QUORUM-QUENCHING LACTONASE YTNP-RELATED"/>
    <property type="match status" value="1"/>
</dbReference>